<evidence type="ECO:0008006" key="4">
    <source>
        <dbReference type="Google" id="ProtNLM"/>
    </source>
</evidence>
<dbReference type="GO" id="GO:0042626">
    <property type="term" value="F:ATPase-coupled transmembrane transporter activity"/>
    <property type="evidence" value="ECO:0007669"/>
    <property type="project" value="TreeGrafter"/>
</dbReference>
<keyword evidence="1" id="KW-1133">Transmembrane helix</keyword>
<keyword evidence="1" id="KW-0472">Membrane</keyword>
<dbReference type="PANTHER" id="PTHR24221:SF503">
    <property type="entry name" value="MITOCHONDRIAL POTASSIUM CHANNEL ATP-BINDING SUBUNIT"/>
    <property type="match status" value="1"/>
</dbReference>
<dbReference type="SUPFAM" id="SSF52540">
    <property type="entry name" value="P-loop containing nucleoside triphosphate hydrolases"/>
    <property type="match status" value="1"/>
</dbReference>
<dbReference type="InterPro" id="IPR039421">
    <property type="entry name" value="Type_1_exporter"/>
</dbReference>
<reference evidence="2 3" key="1">
    <citation type="submission" date="2016-03" db="EMBL/GenBank/DDBJ databases">
        <authorList>
            <person name="Ploux O."/>
        </authorList>
    </citation>
    <scope>NUCLEOTIDE SEQUENCE [LARGE SCALE GENOMIC DNA]</scope>
    <source>
        <strain evidence="2 3">UAMH 11012</strain>
    </source>
</reference>
<evidence type="ECO:0000313" key="3">
    <source>
        <dbReference type="Proteomes" id="UP000184330"/>
    </source>
</evidence>
<dbReference type="Proteomes" id="UP000184330">
    <property type="component" value="Unassembled WGS sequence"/>
</dbReference>
<protein>
    <recommendedName>
        <fullName evidence="4">ABC transporter domain-containing protein</fullName>
    </recommendedName>
</protein>
<proteinExistence type="predicted"/>
<dbReference type="PANTHER" id="PTHR24221">
    <property type="entry name" value="ATP-BINDING CASSETTE SUB-FAMILY B"/>
    <property type="match status" value="1"/>
</dbReference>
<feature type="transmembrane region" description="Helical" evidence="1">
    <location>
        <begin position="16"/>
        <end position="39"/>
    </location>
</feature>
<dbReference type="OrthoDB" id="6500128at2759"/>
<accession>A0A1L7XGR8</accession>
<dbReference type="EMBL" id="FJOG01000026">
    <property type="protein sequence ID" value="CZR64214.1"/>
    <property type="molecule type" value="Genomic_DNA"/>
</dbReference>
<dbReference type="GO" id="GO:0016020">
    <property type="term" value="C:membrane"/>
    <property type="evidence" value="ECO:0007669"/>
    <property type="project" value="TreeGrafter"/>
</dbReference>
<dbReference type="Gene3D" id="3.40.50.300">
    <property type="entry name" value="P-loop containing nucleotide triphosphate hydrolases"/>
    <property type="match status" value="1"/>
</dbReference>
<keyword evidence="3" id="KW-1185">Reference proteome</keyword>
<organism evidence="2 3">
    <name type="scientific">Phialocephala subalpina</name>
    <dbReference type="NCBI Taxonomy" id="576137"/>
    <lineage>
        <taxon>Eukaryota</taxon>
        <taxon>Fungi</taxon>
        <taxon>Dikarya</taxon>
        <taxon>Ascomycota</taxon>
        <taxon>Pezizomycotina</taxon>
        <taxon>Leotiomycetes</taxon>
        <taxon>Helotiales</taxon>
        <taxon>Mollisiaceae</taxon>
        <taxon>Phialocephala</taxon>
        <taxon>Phialocephala fortinii species complex</taxon>
    </lineage>
</organism>
<evidence type="ECO:0000256" key="1">
    <source>
        <dbReference type="SAM" id="Phobius"/>
    </source>
</evidence>
<evidence type="ECO:0000313" key="2">
    <source>
        <dbReference type="EMBL" id="CZR64214.1"/>
    </source>
</evidence>
<dbReference type="AlphaFoldDB" id="A0A1L7XGR8"/>
<dbReference type="STRING" id="576137.A0A1L7XGR8"/>
<sequence>MAGILSIMELCKSLGLVRLIGAGTAYLLMTLIFGSLNAFNDRAVAHIASLAITRALLRKPEIPLLDDATSELNFESQIQVADAMRKVAKGGTMIHVTHRVGVMKGVDVVFVMERGRVVESGQYEELIASGGKLRDMIGEIVSQA</sequence>
<name>A0A1L7XGR8_9HELO</name>
<dbReference type="InterPro" id="IPR027417">
    <property type="entry name" value="P-loop_NTPase"/>
</dbReference>
<gene>
    <name evidence="2" type="ORF">PAC_14112</name>
</gene>
<keyword evidence="1" id="KW-0812">Transmembrane</keyword>